<feature type="non-terminal residue" evidence="1">
    <location>
        <position position="1"/>
    </location>
</feature>
<sequence length="49" mass="5745">HFQWQIDPSFGYLIEWLDTLHNSDFTDGCFALYSQFFPLNLASLDESSK</sequence>
<name>X1NKM5_9ZZZZ</name>
<accession>X1NKM5</accession>
<organism evidence="1">
    <name type="scientific">marine sediment metagenome</name>
    <dbReference type="NCBI Taxonomy" id="412755"/>
    <lineage>
        <taxon>unclassified sequences</taxon>
        <taxon>metagenomes</taxon>
        <taxon>ecological metagenomes</taxon>
    </lineage>
</organism>
<protein>
    <submittedName>
        <fullName evidence="1">Uncharacterized protein</fullName>
    </submittedName>
</protein>
<dbReference type="AlphaFoldDB" id="X1NKM5"/>
<proteinExistence type="predicted"/>
<gene>
    <name evidence="1" type="ORF">S06H3_26233</name>
</gene>
<reference evidence="1" key="1">
    <citation type="journal article" date="2014" name="Front. Microbiol.">
        <title>High frequency of phylogenetically diverse reductive dehalogenase-homologous genes in deep subseafloor sedimentary metagenomes.</title>
        <authorList>
            <person name="Kawai M."/>
            <person name="Futagami T."/>
            <person name="Toyoda A."/>
            <person name="Takaki Y."/>
            <person name="Nishi S."/>
            <person name="Hori S."/>
            <person name="Arai W."/>
            <person name="Tsubouchi T."/>
            <person name="Morono Y."/>
            <person name="Uchiyama I."/>
            <person name="Ito T."/>
            <person name="Fujiyama A."/>
            <person name="Inagaki F."/>
            <person name="Takami H."/>
        </authorList>
    </citation>
    <scope>NUCLEOTIDE SEQUENCE</scope>
    <source>
        <strain evidence="1">Expedition CK06-06</strain>
    </source>
</reference>
<comment type="caution">
    <text evidence="1">The sequence shown here is derived from an EMBL/GenBank/DDBJ whole genome shotgun (WGS) entry which is preliminary data.</text>
</comment>
<evidence type="ECO:0000313" key="1">
    <source>
        <dbReference type="EMBL" id="GAI27360.1"/>
    </source>
</evidence>
<dbReference type="EMBL" id="BARV01015139">
    <property type="protein sequence ID" value="GAI27360.1"/>
    <property type="molecule type" value="Genomic_DNA"/>
</dbReference>